<dbReference type="FunFam" id="1.20.1260.60:FF:000002">
    <property type="entry name" value="Vacuolar protein sorting-associated protein IST1"/>
    <property type="match status" value="1"/>
</dbReference>
<dbReference type="Proteomes" id="UP000070544">
    <property type="component" value="Unassembled WGS sequence"/>
</dbReference>
<evidence type="ECO:0000313" key="3">
    <source>
        <dbReference type="Proteomes" id="UP000070544"/>
    </source>
</evidence>
<evidence type="ECO:0000313" key="2">
    <source>
        <dbReference type="EMBL" id="KXS22534.1"/>
    </source>
</evidence>
<dbReference type="Pfam" id="PF03398">
    <property type="entry name" value="Ist1"/>
    <property type="match status" value="1"/>
</dbReference>
<dbReference type="AlphaFoldDB" id="A0A139B0N0"/>
<protein>
    <submittedName>
        <fullName evidence="2">DUF292-domain-containing protein</fullName>
    </submittedName>
</protein>
<reference evidence="2 3" key="1">
    <citation type="journal article" date="2015" name="Genome Biol. Evol.">
        <title>Phylogenomic analyses indicate that early fungi evolved digesting cell walls of algal ancestors of land plants.</title>
        <authorList>
            <person name="Chang Y."/>
            <person name="Wang S."/>
            <person name="Sekimoto S."/>
            <person name="Aerts A.L."/>
            <person name="Choi C."/>
            <person name="Clum A."/>
            <person name="LaButti K.M."/>
            <person name="Lindquist E.A."/>
            <person name="Yee Ngan C."/>
            <person name="Ohm R.A."/>
            <person name="Salamov A.A."/>
            <person name="Grigoriev I.V."/>
            <person name="Spatafora J.W."/>
            <person name="Berbee M.L."/>
        </authorList>
    </citation>
    <scope>NUCLEOTIDE SEQUENCE [LARGE SCALE GENOMIC DNA]</scope>
    <source>
        <strain evidence="2 3">JEL478</strain>
    </source>
</reference>
<evidence type="ECO:0000256" key="1">
    <source>
        <dbReference type="ARBA" id="ARBA00005536"/>
    </source>
</evidence>
<name>A0A139B0N0_GONPJ</name>
<dbReference type="Gene3D" id="1.20.1260.60">
    <property type="entry name" value="Vacuolar protein sorting-associated protein Ist1"/>
    <property type="match status" value="1"/>
</dbReference>
<gene>
    <name evidence="2" type="ORF">M427DRAFT_174605</name>
</gene>
<sequence length="251" mass="28471">MSLSPAHLTKLKTNLKLSIERLKLLHSKKTSQTKAAAREIGELLRQGKRESARIRVENIIREDYLMEALEIMEIYCDVLLTRFGLIESLRRLDPAIEEAVHTVIYAAPRLADVRELMVIRDLLIVKFGKDVGILASENRYETVSSKIVTKLQLQTPPLSLVQSYLIQIAKQYNIPFEPDPIDAIEEFDFGDVAGDLTPPNMELTAVVHPHLQLDQVDWDLDPALLLLLFPRLQGKDHSMGTSLSLYLQAHQ</sequence>
<dbReference type="InterPro" id="IPR042277">
    <property type="entry name" value="IST1-like"/>
</dbReference>
<dbReference type="PANTHER" id="PTHR12161">
    <property type="entry name" value="IST1 FAMILY MEMBER"/>
    <property type="match status" value="1"/>
</dbReference>
<comment type="similarity">
    <text evidence="1">Belongs to the IST1 family.</text>
</comment>
<dbReference type="STRING" id="1344416.A0A139B0N0"/>
<dbReference type="EMBL" id="KQ965731">
    <property type="protein sequence ID" value="KXS22534.1"/>
    <property type="molecule type" value="Genomic_DNA"/>
</dbReference>
<dbReference type="GO" id="GO:0015031">
    <property type="term" value="P:protein transport"/>
    <property type="evidence" value="ECO:0007669"/>
    <property type="project" value="InterPro"/>
</dbReference>
<dbReference type="OrthoDB" id="29853at2759"/>
<organism evidence="2 3">
    <name type="scientific">Gonapodya prolifera (strain JEL478)</name>
    <name type="common">Monoblepharis prolifera</name>
    <dbReference type="NCBI Taxonomy" id="1344416"/>
    <lineage>
        <taxon>Eukaryota</taxon>
        <taxon>Fungi</taxon>
        <taxon>Fungi incertae sedis</taxon>
        <taxon>Chytridiomycota</taxon>
        <taxon>Chytridiomycota incertae sedis</taxon>
        <taxon>Monoblepharidomycetes</taxon>
        <taxon>Monoblepharidales</taxon>
        <taxon>Gonapodyaceae</taxon>
        <taxon>Gonapodya</taxon>
    </lineage>
</organism>
<keyword evidence="3" id="KW-1185">Reference proteome</keyword>
<accession>A0A139B0N0</accession>
<dbReference type="InterPro" id="IPR005061">
    <property type="entry name" value="Ist1"/>
</dbReference>
<proteinExistence type="inferred from homology"/>
<dbReference type="OMA" id="HEFVEMS"/>
<dbReference type="PANTHER" id="PTHR12161:SF5">
    <property type="entry name" value="IST1 HOMOLOG"/>
    <property type="match status" value="1"/>
</dbReference>